<protein>
    <submittedName>
        <fullName evidence="1">Uncharacterized protein</fullName>
    </submittedName>
</protein>
<accession>A0A0F3QCN7</accession>
<keyword evidence="2" id="KW-1185">Reference proteome</keyword>
<evidence type="ECO:0000313" key="1">
    <source>
        <dbReference type="EMBL" id="KJV90303.1"/>
    </source>
</evidence>
<dbReference type="PATRIC" id="fig|1359193.3.peg.1266"/>
<proteinExistence type="predicted"/>
<evidence type="ECO:0000313" key="2">
    <source>
        <dbReference type="Proteomes" id="UP000033661"/>
    </source>
</evidence>
<sequence>MYLCFFLDSRLCGNDIGITQQCLRWNNKELNPVVKPRDDAGHKNRVMVLVLYPEIATLRSQ</sequence>
<dbReference type="Proteomes" id="UP000033661">
    <property type="component" value="Unassembled WGS sequence"/>
</dbReference>
<gene>
    <name evidence="1" type="ORF">RBEAN4_1306</name>
</gene>
<reference evidence="1 2" key="1">
    <citation type="submission" date="2015-02" db="EMBL/GenBank/DDBJ databases">
        <title>Genome Sequencing of Rickettsiales.</title>
        <authorList>
            <person name="Daugherty S.C."/>
            <person name="Su Q."/>
            <person name="Abolude K."/>
            <person name="Beier-Sexton M."/>
            <person name="Carlyon J.A."/>
            <person name="Carter R."/>
            <person name="Day N.P."/>
            <person name="Dumler S.J."/>
            <person name="Dyachenko V."/>
            <person name="Godinez A."/>
            <person name="Kurtti T.J."/>
            <person name="Lichay M."/>
            <person name="Mullins K.E."/>
            <person name="Ott S."/>
            <person name="Pappas-Brown V."/>
            <person name="Paris D.H."/>
            <person name="Patel P."/>
            <person name="Richards A.L."/>
            <person name="Sadzewicz L."/>
            <person name="Sears K."/>
            <person name="Seidman D."/>
            <person name="Sengamalay N."/>
            <person name="Stenos J."/>
            <person name="Tallon L.J."/>
            <person name="Vincent G."/>
            <person name="Fraser C.M."/>
            <person name="Munderloh U."/>
            <person name="Dunning-Hotopp J.C."/>
        </authorList>
    </citation>
    <scope>NUCLEOTIDE SEQUENCE [LARGE SCALE GENOMIC DNA]</scope>
    <source>
        <strain evidence="1 2">RML An4</strain>
    </source>
</reference>
<organism evidence="1 2">
    <name type="scientific">Rickettsia bellii str. RML An4</name>
    <dbReference type="NCBI Taxonomy" id="1359193"/>
    <lineage>
        <taxon>Bacteria</taxon>
        <taxon>Pseudomonadati</taxon>
        <taxon>Pseudomonadota</taxon>
        <taxon>Alphaproteobacteria</taxon>
        <taxon>Rickettsiales</taxon>
        <taxon>Rickettsiaceae</taxon>
        <taxon>Rickettsieae</taxon>
        <taxon>Rickettsia</taxon>
        <taxon>belli group</taxon>
    </lineage>
</organism>
<name>A0A0F3QCN7_RICBE</name>
<comment type="caution">
    <text evidence="1">The sequence shown here is derived from an EMBL/GenBank/DDBJ whole genome shotgun (WGS) entry which is preliminary data.</text>
</comment>
<dbReference type="AlphaFoldDB" id="A0A0F3QCN7"/>
<dbReference type="EMBL" id="LAOI01000001">
    <property type="protein sequence ID" value="KJV90303.1"/>
    <property type="molecule type" value="Genomic_DNA"/>
</dbReference>